<dbReference type="PIRSF" id="PIRSF019543">
    <property type="entry name" value="Clavaminate_syn"/>
    <property type="match status" value="1"/>
</dbReference>
<proteinExistence type="inferred from homology"/>
<evidence type="ECO:0000259" key="6">
    <source>
        <dbReference type="Pfam" id="PF02668"/>
    </source>
</evidence>
<feature type="binding site" evidence="5">
    <location>
        <position position="294"/>
    </location>
    <ligand>
        <name>Fe cation</name>
        <dbReference type="ChEBI" id="CHEBI:24875"/>
    </ligand>
</feature>
<keyword evidence="2 5" id="KW-0479">Metal-binding</keyword>
<keyword evidence="7" id="KW-0614">Plasmid</keyword>
<evidence type="ECO:0000256" key="5">
    <source>
        <dbReference type="PIRSR" id="PIRSR019543-2"/>
    </source>
</evidence>
<dbReference type="RefSeq" id="WP_104925456.1">
    <property type="nucleotide sequence ID" value="NZ_CP019064.1"/>
</dbReference>
<dbReference type="InterPro" id="IPR003819">
    <property type="entry name" value="TauD/TfdA-like"/>
</dbReference>
<dbReference type="InterPro" id="IPR042098">
    <property type="entry name" value="TauD-like_sf"/>
</dbReference>
<dbReference type="OrthoDB" id="480112at2"/>
<keyword evidence="8" id="KW-1185">Reference proteome</keyword>
<keyword evidence="4 5" id="KW-0408">Iron</keyword>
<accession>A0A2L1UYV0</accession>
<dbReference type="Gene3D" id="3.60.130.10">
    <property type="entry name" value="Clavaminate synthase-like"/>
    <property type="match status" value="1"/>
</dbReference>
<sequence>MKPNVDQNIVLSTEESEYIRSVLEKIDYDPSGSDFYLNKIRKVAYTVFPERVITAINKVKGFSASALGSLQIDNLPVDNSVTGSPRHNESGSAFKNGVLTENILVTMGVLTGEPYSIAHEGHELVNNLTPHKEAAKEFTGLGSEVELDFHIENAAQAYMPEGDTSPLALILLGVRGEPLGGPQTRISDCRRALEKLSEEDIKHLYGKNFIIRVPYRWRGASAEPRDNTDLSPILSGPISAPRVTVAFYPDMVLAVNSRAKQALENLYQAVREVSFGVQISPGRLILINNSFTLHSRDSFKPAFDENDRALRWVQRIFVARNLWNFRSFVPVKDRVFDPNVKTAAPEKPGREKTPSAA</sequence>
<reference evidence="8" key="1">
    <citation type="submission" date="2017-01" db="EMBL/GenBank/DDBJ databases">
        <title>Genome sequence of Rouxiella sp. ERMR1:05.</title>
        <authorList>
            <person name="Kumar R."/>
            <person name="Singh D."/>
            <person name="Kumar S."/>
        </authorList>
    </citation>
    <scope>NUCLEOTIDE SEQUENCE [LARGE SCALE GENOMIC DNA]</scope>
    <source>
        <strain evidence="8">ERMR1:05</strain>
        <plasmid evidence="8">unnamed2</plasmid>
    </source>
</reference>
<dbReference type="EMBL" id="CP019064">
    <property type="protein sequence ID" value="AVF38133.1"/>
    <property type="molecule type" value="Genomic_DNA"/>
</dbReference>
<name>A0A2L1UYV0_9GAMM</name>
<dbReference type="AlphaFoldDB" id="A0A2L1UYV0"/>
<evidence type="ECO:0000313" key="7">
    <source>
        <dbReference type="EMBL" id="AVF38133.1"/>
    </source>
</evidence>
<gene>
    <name evidence="7" type="ORF">BV494_24950</name>
</gene>
<evidence type="ECO:0000313" key="8">
    <source>
        <dbReference type="Proteomes" id="UP000239197"/>
    </source>
</evidence>
<evidence type="ECO:0000256" key="4">
    <source>
        <dbReference type="ARBA" id="ARBA00023004"/>
    </source>
</evidence>
<evidence type="ECO:0000256" key="2">
    <source>
        <dbReference type="ARBA" id="ARBA00022723"/>
    </source>
</evidence>
<comment type="similarity">
    <text evidence="1">Belongs to the clavaminate synthase family.</text>
</comment>
<evidence type="ECO:0000256" key="3">
    <source>
        <dbReference type="ARBA" id="ARBA00023002"/>
    </source>
</evidence>
<keyword evidence="3" id="KW-0560">Oxidoreductase</keyword>
<geneLocation type="plasmid" evidence="7 8">
    <name>unnamed2</name>
</geneLocation>
<feature type="domain" description="TauD/TfdA-like" evidence="6">
    <location>
        <begin position="110"/>
        <end position="315"/>
    </location>
</feature>
<evidence type="ECO:0000256" key="1">
    <source>
        <dbReference type="ARBA" id="ARBA00008425"/>
    </source>
</evidence>
<dbReference type="InterPro" id="IPR014503">
    <property type="entry name" value="Clavaminate_syn-like"/>
</dbReference>
<dbReference type="KEGG" id="rox:BV494_24950"/>
<dbReference type="GO" id="GO:0005506">
    <property type="term" value="F:iron ion binding"/>
    <property type="evidence" value="ECO:0007669"/>
    <property type="project" value="InterPro"/>
</dbReference>
<protein>
    <submittedName>
        <fullName evidence="7">Oxygenase</fullName>
    </submittedName>
</protein>
<organism evidence="7 8">
    <name type="scientific">Rahnella sikkimica</name>
    <dbReference type="NCBI Taxonomy" id="1805933"/>
    <lineage>
        <taxon>Bacteria</taxon>
        <taxon>Pseudomonadati</taxon>
        <taxon>Pseudomonadota</taxon>
        <taxon>Gammaproteobacteria</taxon>
        <taxon>Enterobacterales</taxon>
        <taxon>Yersiniaceae</taxon>
        <taxon>Rahnella</taxon>
    </lineage>
</organism>
<dbReference type="Proteomes" id="UP000239197">
    <property type="component" value="Plasmid unnamed2"/>
</dbReference>
<dbReference type="Pfam" id="PF02668">
    <property type="entry name" value="TauD"/>
    <property type="match status" value="1"/>
</dbReference>
<dbReference type="SUPFAM" id="SSF51197">
    <property type="entry name" value="Clavaminate synthase-like"/>
    <property type="match status" value="1"/>
</dbReference>
<dbReference type="GO" id="GO:0016706">
    <property type="term" value="F:2-oxoglutarate-dependent dioxygenase activity"/>
    <property type="evidence" value="ECO:0007669"/>
    <property type="project" value="UniProtKB-ARBA"/>
</dbReference>